<evidence type="ECO:0000313" key="1">
    <source>
        <dbReference type="EMBL" id="KAF9992807.1"/>
    </source>
</evidence>
<feature type="non-terminal residue" evidence="1">
    <location>
        <position position="1"/>
    </location>
</feature>
<evidence type="ECO:0000313" key="2">
    <source>
        <dbReference type="Proteomes" id="UP000749646"/>
    </source>
</evidence>
<dbReference type="OrthoDB" id="10552506at2759"/>
<feature type="non-terminal residue" evidence="1">
    <location>
        <position position="94"/>
    </location>
</feature>
<gene>
    <name evidence="1" type="ORF">BGZ65_011782</name>
</gene>
<name>A0A9P6MD69_9FUNG</name>
<accession>A0A9P6MD69</accession>
<proteinExistence type="predicted"/>
<dbReference type="Proteomes" id="UP000749646">
    <property type="component" value="Unassembled WGS sequence"/>
</dbReference>
<reference evidence="1" key="1">
    <citation type="journal article" date="2020" name="Fungal Divers.">
        <title>Resolving the Mortierellaceae phylogeny through synthesis of multi-gene phylogenetics and phylogenomics.</title>
        <authorList>
            <person name="Vandepol N."/>
            <person name="Liber J."/>
            <person name="Desiro A."/>
            <person name="Na H."/>
            <person name="Kennedy M."/>
            <person name="Barry K."/>
            <person name="Grigoriev I.V."/>
            <person name="Miller A.N."/>
            <person name="O'Donnell K."/>
            <person name="Stajich J.E."/>
            <person name="Bonito G."/>
        </authorList>
    </citation>
    <scope>NUCLEOTIDE SEQUENCE</scope>
    <source>
        <strain evidence="1">MES-2147</strain>
    </source>
</reference>
<sequence length="94" mass="10184">ATGSVSDTLTFENRDLATSMPSVSKAHNIQNGQDDLDDDTDKFAALEELQEITELTPAQSSRLLASLPSVPTDISTNHKQMFEMALDLLCKSGD</sequence>
<dbReference type="EMBL" id="JAAAHW010002054">
    <property type="protein sequence ID" value="KAF9992807.1"/>
    <property type="molecule type" value="Genomic_DNA"/>
</dbReference>
<keyword evidence="2" id="KW-1185">Reference proteome</keyword>
<dbReference type="AlphaFoldDB" id="A0A9P6MD69"/>
<comment type="caution">
    <text evidence="1">The sequence shown here is derived from an EMBL/GenBank/DDBJ whole genome shotgun (WGS) entry which is preliminary data.</text>
</comment>
<organism evidence="1 2">
    <name type="scientific">Modicella reniformis</name>
    <dbReference type="NCBI Taxonomy" id="1440133"/>
    <lineage>
        <taxon>Eukaryota</taxon>
        <taxon>Fungi</taxon>
        <taxon>Fungi incertae sedis</taxon>
        <taxon>Mucoromycota</taxon>
        <taxon>Mortierellomycotina</taxon>
        <taxon>Mortierellomycetes</taxon>
        <taxon>Mortierellales</taxon>
        <taxon>Mortierellaceae</taxon>
        <taxon>Modicella</taxon>
    </lineage>
</organism>
<protein>
    <submittedName>
        <fullName evidence="1">Uncharacterized protein</fullName>
    </submittedName>
</protein>